<evidence type="ECO:0000313" key="10">
    <source>
        <dbReference type="Proteomes" id="UP000533476"/>
    </source>
</evidence>
<evidence type="ECO:0000256" key="2">
    <source>
        <dbReference type="ARBA" id="ARBA00022448"/>
    </source>
</evidence>
<dbReference type="InterPro" id="IPR011701">
    <property type="entry name" value="MFS"/>
</dbReference>
<dbReference type="SUPFAM" id="SSF103473">
    <property type="entry name" value="MFS general substrate transporter"/>
    <property type="match status" value="1"/>
</dbReference>
<dbReference type="Pfam" id="PF07690">
    <property type="entry name" value="MFS_1"/>
    <property type="match status" value="2"/>
</dbReference>
<dbReference type="RefSeq" id="WP_169102541.1">
    <property type="nucleotide sequence ID" value="NZ_JABBVZ010000110.1"/>
</dbReference>
<evidence type="ECO:0000256" key="1">
    <source>
        <dbReference type="ARBA" id="ARBA00004651"/>
    </source>
</evidence>
<dbReference type="PRINTS" id="PR01988">
    <property type="entry name" value="EXPORTERBACE"/>
</dbReference>
<dbReference type="Gene3D" id="1.20.1250.20">
    <property type="entry name" value="MFS general substrate transporter like domains"/>
    <property type="match status" value="1"/>
</dbReference>
<dbReference type="InterPro" id="IPR020846">
    <property type="entry name" value="MFS_dom"/>
</dbReference>
<feature type="transmembrane region" description="Helical" evidence="7">
    <location>
        <begin position="275"/>
        <end position="294"/>
    </location>
</feature>
<feature type="transmembrane region" description="Helical" evidence="7">
    <location>
        <begin position="368"/>
        <end position="385"/>
    </location>
</feature>
<feature type="transmembrane region" description="Helical" evidence="7">
    <location>
        <begin position="343"/>
        <end position="362"/>
    </location>
</feature>
<comment type="subcellular location">
    <subcellularLocation>
        <location evidence="1">Cell membrane</location>
        <topology evidence="1">Multi-pass membrane protein</topology>
    </subcellularLocation>
</comment>
<keyword evidence="5 7" id="KW-1133">Transmembrane helix</keyword>
<dbReference type="PROSITE" id="PS50850">
    <property type="entry name" value="MFS"/>
    <property type="match status" value="1"/>
</dbReference>
<dbReference type="CDD" id="cd06173">
    <property type="entry name" value="MFS_MefA_like"/>
    <property type="match status" value="1"/>
</dbReference>
<keyword evidence="4 7" id="KW-0812">Transmembrane</keyword>
<evidence type="ECO:0000313" key="9">
    <source>
        <dbReference type="EMBL" id="NMP24428.1"/>
    </source>
</evidence>
<dbReference type="GO" id="GO:0022857">
    <property type="term" value="F:transmembrane transporter activity"/>
    <property type="evidence" value="ECO:0007669"/>
    <property type="project" value="InterPro"/>
</dbReference>
<name>A0A7Y0L6X0_9FIRM</name>
<keyword evidence="10" id="KW-1185">Reference proteome</keyword>
<feature type="transmembrane region" description="Helical" evidence="7">
    <location>
        <begin position="95"/>
        <end position="115"/>
    </location>
</feature>
<dbReference type="EMBL" id="JABBVZ010000110">
    <property type="protein sequence ID" value="NMP24428.1"/>
    <property type="molecule type" value="Genomic_DNA"/>
</dbReference>
<feature type="transmembrane region" description="Helical" evidence="7">
    <location>
        <begin position="44"/>
        <end position="64"/>
    </location>
</feature>
<accession>A0A7Y0L6X0</accession>
<protein>
    <submittedName>
        <fullName evidence="9">MFS transporter</fullName>
    </submittedName>
</protein>
<dbReference type="PANTHER" id="PTHR43266:SF2">
    <property type="entry name" value="MAJOR FACILITATOR SUPERFAMILY (MFS) PROFILE DOMAIN-CONTAINING PROTEIN"/>
    <property type="match status" value="1"/>
</dbReference>
<feature type="transmembrane region" description="Helical" evidence="7">
    <location>
        <begin position="136"/>
        <end position="154"/>
    </location>
</feature>
<dbReference type="PANTHER" id="PTHR43266">
    <property type="entry name" value="MACROLIDE-EFFLUX PROTEIN"/>
    <property type="match status" value="1"/>
</dbReference>
<dbReference type="InterPro" id="IPR022324">
    <property type="entry name" value="Bacilysin_exporter_BacE_put"/>
</dbReference>
<evidence type="ECO:0000256" key="5">
    <source>
        <dbReference type="ARBA" id="ARBA00022989"/>
    </source>
</evidence>
<evidence type="ECO:0000256" key="3">
    <source>
        <dbReference type="ARBA" id="ARBA00022475"/>
    </source>
</evidence>
<proteinExistence type="predicted"/>
<evidence type="ECO:0000256" key="6">
    <source>
        <dbReference type="ARBA" id="ARBA00023136"/>
    </source>
</evidence>
<dbReference type="AlphaFoldDB" id="A0A7Y0L6X0"/>
<comment type="caution">
    <text evidence="9">The sequence shown here is derived from an EMBL/GenBank/DDBJ whole genome shotgun (WGS) entry which is preliminary data.</text>
</comment>
<feature type="transmembrane region" description="Helical" evidence="7">
    <location>
        <begin position="246"/>
        <end position="268"/>
    </location>
</feature>
<sequence>MTRRIHIALLLAGLAISSLGDQIYLVALNVRVLDASHSSLAVSGLWMVPPLAGLLLGSVSGGLADRWDRRRSLVASNLLSTVTVGLIPLMPNIFLIYAAVFLTSAAGTLFMTALPPYFKLLVPESAWARTTSLRGLFTYGSLVLGPAVAGLLLLHDQTGTAIWIDSASFLASALALIFLPPLNPGGLPEPADWRKDMALVARFLRQHRGILAVIAGFSGIIVFGSAADAQEVVFARQALHLGRSGYSLLVGAAGVGYVVGAALAVLWGKRLSRRLALGVGALLSAACYVLYSRTTTLSEAAATLIGLGIFQSIANAGLSLHLQYALPTAIMGRVMGTVQAAQYGLTVIAVLIGGVTASSLGVRPMMTSAALAALLSGLFLTWQAWRPTAGHLTRQEEPSL</sequence>
<dbReference type="Proteomes" id="UP000533476">
    <property type="component" value="Unassembled WGS sequence"/>
</dbReference>
<gene>
    <name evidence="9" type="ORF">HIJ39_19075</name>
</gene>
<reference evidence="9 10" key="1">
    <citation type="submission" date="2020-04" db="EMBL/GenBank/DDBJ databases">
        <authorList>
            <person name="Zhang R."/>
            <person name="Schippers A."/>
        </authorList>
    </citation>
    <scope>NUCLEOTIDE SEQUENCE [LARGE SCALE GENOMIC DNA]</scope>
    <source>
        <strain evidence="9 10">DSM 109850</strain>
    </source>
</reference>
<organism evidence="9 10">
    <name type="scientific">Sulfobacillus harzensis</name>
    <dbReference type="NCBI Taxonomy" id="2729629"/>
    <lineage>
        <taxon>Bacteria</taxon>
        <taxon>Bacillati</taxon>
        <taxon>Bacillota</taxon>
        <taxon>Clostridia</taxon>
        <taxon>Eubacteriales</taxon>
        <taxon>Clostridiales Family XVII. Incertae Sedis</taxon>
        <taxon>Sulfobacillus</taxon>
    </lineage>
</organism>
<feature type="transmembrane region" description="Helical" evidence="7">
    <location>
        <begin position="71"/>
        <end position="89"/>
    </location>
</feature>
<evidence type="ECO:0000259" key="8">
    <source>
        <dbReference type="PROSITE" id="PS50850"/>
    </source>
</evidence>
<evidence type="ECO:0000256" key="4">
    <source>
        <dbReference type="ARBA" id="ARBA00022692"/>
    </source>
</evidence>
<keyword evidence="6 7" id="KW-0472">Membrane</keyword>
<keyword evidence="3" id="KW-1003">Cell membrane</keyword>
<dbReference type="InterPro" id="IPR036259">
    <property type="entry name" value="MFS_trans_sf"/>
</dbReference>
<feature type="domain" description="Major facilitator superfamily (MFS) profile" evidence="8">
    <location>
        <begin position="1"/>
        <end position="385"/>
    </location>
</feature>
<evidence type="ECO:0000256" key="7">
    <source>
        <dbReference type="SAM" id="Phobius"/>
    </source>
</evidence>
<dbReference type="GO" id="GO:0005886">
    <property type="term" value="C:plasma membrane"/>
    <property type="evidence" value="ECO:0007669"/>
    <property type="project" value="UniProtKB-SubCell"/>
</dbReference>
<keyword evidence="2" id="KW-0813">Transport</keyword>
<feature type="transmembrane region" description="Helical" evidence="7">
    <location>
        <begin position="209"/>
        <end position="226"/>
    </location>
</feature>